<name>A0A895ICE0_LACLC</name>
<evidence type="ECO:0000313" key="2">
    <source>
        <dbReference type="EMBL" id="WOW93294.1"/>
    </source>
</evidence>
<dbReference type="Proteomes" id="UP000192016">
    <property type="component" value="Chromosome"/>
</dbReference>
<gene>
    <name evidence="1" type="ORF">LL1196_0642</name>
    <name evidence="2" type="ORF">LLUC109_0542</name>
</gene>
<dbReference type="EMBL" id="CP032148">
    <property type="protein sequence ID" value="QSD62293.1"/>
    <property type="molecule type" value="Genomic_DNA"/>
</dbReference>
<protein>
    <submittedName>
        <fullName evidence="1">Uncharacterized protein</fullName>
    </submittedName>
</protein>
<reference evidence="2" key="3">
    <citation type="submission" date="2023-06" db="EMBL/GenBank/DDBJ databases">
        <authorList>
            <person name="McDonnell B."/>
        </authorList>
    </citation>
    <scope>NUCLEOTIDE SEQUENCE</scope>
    <source>
        <strain evidence="2">UC109</strain>
    </source>
</reference>
<dbReference type="Proteomes" id="UP000663552">
    <property type="component" value="Chromosome"/>
</dbReference>
<reference evidence="1" key="2">
    <citation type="journal article" date="2020" name="Mol. Microbiol.">
        <title>The CWPS Rubik's cube: Linking diversity of cell wall polysaccharide structures with the encoded biosynthetic machinery of selected Lactococcus lactis strains.</title>
        <authorList>
            <person name="Mahony J."/>
            <person name="Frantzen C."/>
            <person name="Vinogradov E."/>
            <person name="Sadovskaya I."/>
            <person name="Theodorou I."/>
            <person name="Kelleher P."/>
            <person name="Chapot-Chartier M.P."/>
            <person name="Cambillau C."/>
            <person name="Holo H."/>
            <person name="van Sinderen D."/>
        </authorList>
    </citation>
    <scope>NUCLEOTIDE SEQUENCE</scope>
    <source>
        <strain evidence="1">1196</strain>
    </source>
</reference>
<evidence type="ECO:0000313" key="3">
    <source>
        <dbReference type="Proteomes" id="UP000192016"/>
    </source>
</evidence>
<organism evidence="1 4">
    <name type="scientific">Lactococcus lactis subsp. cremoris</name>
    <name type="common">Streptococcus cremoris</name>
    <dbReference type="NCBI Taxonomy" id="1359"/>
    <lineage>
        <taxon>Bacteria</taxon>
        <taxon>Bacillati</taxon>
        <taxon>Bacillota</taxon>
        <taxon>Bacilli</taxon>
        <taxon>Lactobacillales</taxon>
        <taxon>Streptococcaceae</taxon>
        <taxon>Lactococcus</taxon>
    </lineage>
</organism>
<evidence type="ECO:0000313" key="1">
    <source>
        <dbReference type="EMBL" id="QSD62293.1"/>
    </source>
</evidence>
<evidence type="ECO:0000313" key="4">
    <source>
        <dbReference type="Proteomes" id="UP000663552"/>
    </source>
</evidence>
<dbReference type="EMBL" id="CP015907">
    <property type="protein sequence ID" value="WOW93294.1"/>
    <property type="molecule type" value="Genomic_DNA"/>
</dbReference>
<reference evidence="2 3" key="1">
    <citation type="journal article" date="2017" name="BMC Genomics">
        <title>Comparative and functional genomics of the Lactococcus lactis taxon; insights into evolution and niche adaptation.</title>
        <authorList>
            <person name="Kelleher P."/>
            <person name="Bottacini F."/>
            <person name="Mahony J."/>
            <person name="Kilcawley K.N."/>
            <person name="van Sinderen D."/>
        </authorList>
    </citation>
    <scope>NUCLEOTIDE SEQUENCE [LARGE SCALE GENOMIC DNA]</scope>
    <source>
        <strain evidence="2 3">UC109</strain>
    </source>
</reference>
<dbReference type="AlphaFoldDB" id="A0A895ICE0"/>
<proteinExistence type="predicted"/>
<dbReference type="RefSeq" id="WP_014573064.1">
    <property type="nucleotide sequence ID" value="NZ_CP015894.2"/>
</dbReference>
<accession>A0A895ICE0</accession>
<sequence length="114" mass="13074">MQTRNEIIVDYERILAKEISKRFKKLRGKTPYDIIANGQATAIKRIEKGKVPSSGNFISDTLLENYHDYFGMDNIGLIFGDEEEIKTAVGYVFLELSRSIMPAFVKEKLRLKKA</sequence>